<comment type="pathway">
    <text evidence="5 14">Cofactor biosynthesis; adenosylcobalamin biosynthesis; adenosylcobalamin from cob(II)yrinate a,c-diamide: step 6/7.</text>
</comment>
<evidence type="ECO:0000256" key="9">
    <source>
        <dbReference type="ARBA" id="ARBA00022679"/>
    </source>
</evidence>
<evidence type="ECO:0000256" key="13">
    <source>
        <dbReference type="ARBA" id="ARBA00023134"/>
    </source>
</evidence>
<gene>
    <name evidence="17" type="primary">cobU</name>
    <name evidence="17" type="ORF">FEZ63_03060</name>
</gene>
<keyword evidence="11 14" id="KW-0418">Kinase</keyword>
<comment type="catalytic activity">
    <reaction evidence="3">
        <text>adenosylcob(III)inamide + GTP = adenosylcob(III)inamide phosphate + GDP + H(+)</text>
        <dbReference type="Rhea" id="RHEA:15765"/>
        <dbReference type="ChEBI" id="CHEBI:2480"/>
        <dbReference type="ChEBI" id="CHEBI:15378"/>
        <dbReference type="ChEBI" id="CHEBI:37565"/>
        <dbReference type="ChEBI" id="CHEBI:58189"/>
        <dbReference type="ChEBI" id="CHEBI:58502"/>
        <dbReference type="EC" id="2.7.1.156"/>
    </reaction>
</comment>
<comment type="similarity">
    <text evidence="7 14">Belongs to the CobU/CobP family.</text>
</comment>
<keyword evidence="10 14" id="KW-0547">Nucleotide-binding</keyword>
<dbReference type="Gene3D" id="3.40.50.300">
    <property type="entry name" value="P-loop containing nucleotide triphosphate hydrolases"/>
    <property type="match status" value="1"/>
</dbReference>
<evidence type="ECO:0000256" key="2">
    <source>
        <dbReference type="ARBA" id="ARBA00000711"/>
    </source>
</evidence>
<keyword evidence="13 14" id="KW-0342">GTP-binding</keyword>
<evidence type="ECO:0000256" key="15">
    <source>
        <dbReference type="PIRSR" id="PIRSR006135-1"/>
    </source>
</evidence>
<dbReference type="GO" id="GO:0043752">
    <property type="term" value="F:adenosylcobinamide kinase activity"/>
    <property type="evidence" value="ECO:0007669"/>
    <property type="project" value="UniProtKB-EC"/>
</dbReference>
<dbReference type="PANTHER" id="PTHR34848">
    <property type="match status" value="1"/>
</dbReference>
<protein>
    <recommendedName>
        <fullName evidence="14">Bifunctional adenosylcobalamin biosynthesis protein</fullName>
        <ecNumber evidence="14">2.7.1.156</ecNumber>
        <ecNumber evidence="14">2.7.7.62</ecNumber>
    </recommendedName>
</protein>
<evidence type="ECO:0000256" key="4">
    <source>
        <dbReference type="ARBA" id="ARBA00003889"/>
    </source>
</evidence>
<feature type="binding site" evidence="16">
    <location>
        <begin position="11"/>
        <end position="18"/>
    </location>
    <ligand>
        <name>GTP</name>
        <dbReference type="ChEBI" id="CHEBI:37565"/>
    </ligand>
</feature>
<accession>A0A5N3PHE2</accession>
<comment type="catalytic activity">
    <reaction evidence="1 14">
        <text>adenosylcob(III)inamide + ATP = adenosylcob(III)inamide phosphate + ADP + H(+)</text>
        <dbReference type="Rhea" id="RHEA:15769"/>
        <dbReference type="ChEBI" id="CHEBI:2480"/>
        <dbReference type="ChEBI" id="CHEBI:15378"/>
        <dbReference type="ChEBI" id="CHEBI:30616"/>
        <dbReference type="ChEBI" id="CHEBI:58502"/>
        <dbReference type="ChEBI" id="CHEBI:456216"/>
        <dbReference type="EC" id="2.7.1.156"/>
    </reaction>
</comment>
<comment type="function">
    <text evidence="4 14">Catalyzes ATP-dependent phosphorylation of adenosylcobinamide and addition of GMP to adenosylcobinamide phosphate.</text>
</comment>
<evidence type="ECO:0000256" key="14">
    <source>
        <dbReference type="PIRNR" id="PIRNR006135"/>
    </source>
</evidence>
<feature type="binding site" evidence="16">
    <location>
        <begin position="36"/>
        <end position="38"/>
    </location>
    <ligand>
        <name>GTP</name>
        <dbReference type="ChEBI" id="CHEBI:37565"/>
    </ligand>
</feature>
<feature type="active site" description="GMP-histidine intermediate" evidence="15">
    <location>
        <position position="52"/>
    </location>
</feature>
<reference evidence="17 18" key="1">
    <citation type="journal article" date="2019" name="Microorganisms">
        <title>Genome Insights into the Novel Species Microvirga brassicacearum, a Rapeseed Endophyte with Biotechnological Potential.</title>
        <authorList>
            <person name="Jimenez-Gomez A."/>
            <person name="Saati-Santamaria Z."/>
            <person name="Igual J.M."/>
            <person name="Rivas R."/>
            <person name="Mateos P.F."/>
            <person name="Garcia-Fraile P."/>
        </authorList>
    </citation>
    <scope>NUCLEOTIDE SEQUENCE [LARGE SCALE GENOMIC DNA]</scope>
    <source>
        <strain evidence="17 18">CDVBN77</strain>
    </source>
</reference>
<dbReference type="InterPro" id="IPR027417">
    <property type="entry name" value="P-loop_NTPase"/>
</dbReference>
<evidence type="ECO:0000256" key="1">
    <source>
        <dbReference type="ARBA" id="ARBA00000312"/>
    </source>
</evidence>
<dbReference type="RefSeq" id="WP_150942160.1">
    <property type="nucleotide sequence ID" value="NZ_VCMV01000003.1"/>
</dbReference>
<organism evidence="17 18">
    <name type="scientific">Microvirga brassicacearum</name>
    <dbReference type="NCBI Taxonomy" id="2580413"/>
    <lineage>
        <taxon>Bacteria</taxon>
        <taxon>Pseudomonadati</taxon>
        <taxon>Pseudomonadota</taxon>
        <taxon>Alphaproteobacteria</taxon>
        <taxon>Hyphomicrobiales</taxon>
        <taxon>Methylobacteriaceae</taxon>
        <taxon>Microvirga</taxon>
    </lineage>
</organism>
<dbReference type="InterPro" id="IPR003203">
    <property type="entry name" value="CobU/CobP"/>
</dbReference>
<evidence type="ECO:0000256" key="7">
    <source>
        <dbReference type="ARBA" id="ARBA00007490"/>
    </source>
</evidence>
<name>A0A5N3PHE2_9HYPH</name>
<evidence type="ECO:0000256" key="10">
    <source>
        <dbReference type="ARBA" id="ARBA00022741"/>
    </source>
</evidence>
<dbReference type="GO" id="GO:0009236">
    <property type="term" value="P:cobalamin biosynthetic process"/>
    <property type="evidence" value="ECO:0007669"/>
    <property type="project" value="UniProtKB-UniRule"/>
</dbReference>
<keyword evidence="8 14" id="KW-0169">Cobalamin biosynthesis</keyword>
<dbReference type="GO" id="GO:0008820">
    <property type="term" value="F:cobinamide phosphate guanylyltransferase activity"/>
    <property type="evidence" value="ECO:0007669"/>
    <property type="project" value="UniProtKB-UniRule"/>
</dbReference>
<evidence type="ECO:0000256" key="8">
    <source>
        <dbReference type="ARBA" id="ARBA00022573"/>
    </source>
</evidence>
<keyword evidence="17" id="KW-0548">Nucleotidyltransferase</keyword>
<dbReference type="CDD" id="cd00544">
    <property type="entry name" value="CobU"/>
    <property type="match status" value="1"/>
</dbReference>
<keyword evidence="9 14" id="KW-0808">Transferase</keyword>
<comment type="catalytic activity">
    <reaction evidence="2 14">
        <text>adenosylcob(III)inamide phosphate + GTP + H(+) = adenosylcob(III)inamide-GDP + diphosphate</text>
        <dbReference type="Rhea" id="RHEA:22712"/>
        <dbReference type="ChEBI" id="CHEBI:15378"/>
        <dbReference type="ChEBI" id="CHEBI:33019"/>
        <dbReference type="ChEBI" id="CHEBI:37565"/>
        <dbReference type="ChEBI" id="CHEBI:58502"/>
        <dbReference type="ChEBI" id="CHEBI:60487"/>
        <dbReference type="EC" id="2.7.7.62"/>
    </reaction>
</comment>
<evidence type="ECO:0000256" key="12">
    <source>
        <dbReference type="ARBA" id="ARBA00022840"/>
    </source>
</evidence>
<feature type="binding site" evidence="16">
    <location>
        <position position="86"/>
    </location>
    <ligand>
        <name>GTP</name>
        <dbReference type="ChEBI" id="CHEBI:37565"/>
    </ligand>
</feature>
<proteinExistence type="inferred from homology"/>
<dbReference type="PANTHER" id="PTHR34848:SF1">
    <property type="entry name" value="BIFUNCTIONAL ADENOSYLCOBALAMIN BIOSYNTHESIS PROTEIN COBU"/>
    <property type="match status" value="1"/>
</dbReference>
<evidence type="ECO:0000313" key="18">
    <source>
        <dbReference type="Proteomes" id="UP000325684"/>
    </source>
</evidence>
<dbReference type="GO" id="GO:0005525">
    <property type="term" value="F:GTP binding"/>
    <property type="evidence" value="ECO:0007669"/>
    <property type="project" value="UniProtKB-UniRule"/>
</dbReference>
<feature type="binding site" evidence="16">
    <location>
        <position position="64"/>
    </location>
    <ligand>
        <name>GTP</name>
        <dbReference type="ChEBI" id="CHEBI:37565"/>
    </ligand>
</feature>
<keyword evidence="12 14" id="KW-0067">ATP-binding</keyword>
<dbReference type="Pfam" id="PF02283">
    <property type="entry name" value="CobU"/>
    <property type="match status" value="1"/>
</dbReference>
<feature type="binding site" evidence="16">
    <location>
        <begin position="53"/>
        <end position="56"/>
    </location>
    <ligand>
        <name>GTP</name>
        <dbReference type="ChEBI" id="CHEBI:37565"/>
    </ligand>
</feature>
<evidence type="ECO:0000256" key="3">
    <source>
        <dbReference type="ARBA" id="ARBA00001522"/>
    </source>
</evidence>
<evidence type="ECO:0000256" key="6">
    <source>
        <dbReference type="ARBA" id="ARBA00005159"/>
    </source>
</evidence>
<dbReference type="GO" id="GO:0005524">
    <property type="term" value="F:ATP binding"/>
    <property type="evidence" value="ECO:0007669"/>
    <property type="project" value="UniProtKB-UniRule"/>
</dbReference>
<dbReference type="OrthoDB" id="9788370at2"/>
<comment type="caution">
    <text evidence="17">The sequence shown here is derived from an EMBL/GenBank/DDBJ whole genome shotgun (WGS) entry which is preliminary data.</text>
</comment>
<dbReference type="EC" id="2.7.7.62" evidence="14"/>
<comment type="pathway">
    <text evidence="6 14">Cofactor biosynthesis; adenosylcobalamin biosynthesis; adenosylcobalamin from cob(II)yrinate a,c-diamide: step 5/7.</text>
</comment>
<dbReference type="EMBL" id="VCMV01000003">
    <property type="protein sequence ID" value="KAB0269103.1"/>
    <property type="molecule type" value="Genomic_DNA"/>
</dbReference>
<dbReference type="SUPFAM" id="SSF52540">
    <property type="entry name" value="P-loop containing nucleoside triphosphate hydrolases"/>
    <property type="match status" value="1"/>
</dbReference>
<keyword evidence="18" id="KW-1185">Reference proteome</keyword>
<dbReference type="Proteomes" id="UP000325684">
    <property type="component" value="Unassembled WGS sequence"/>
</dbReference>
<evidence type="ECO:0000313" key="17">
    <source>
        <dbReference type="EMBL" id="KAB0269103.1"/>
    </source>
</evidence>
<dbReference type="PIRSF" id="PIRSF006135">
    <property type="entry name" value="CobU"/>
    <property type="match status" value="1"/>
</dbReference>
<dbReference type="AlphaFoldDB" id="A0A5N3PHE2"/>
<dbReference type="NCBIfam" id="NF004469">
    <property type="entry name" value="PRK05800.1"/>
    <property type="match status" value="1"/>
</dbReference>
<evidence type="ECO:0000256" key="16">
    <source>
        <dbReference type="PIRSR" id="PIRSR006135-2"/>
    </source>
</evidence>
<dbReference type="EC" id="2.7.1.156" evidence="14"/>
<evidence type="ECO:0000256" key="5">
    <source>
        <dbReference type="ARBA" id="ARBA00004692"/>
    </source>
</evidence>
<dbReference type="UniPathway" id="UPA00148">
    <property type="reaction ID" value="UER00236"/>
</dbReference>
<sequence length="181" mass="19507">MSSYRSALILGGARSGKSRLAQATAEAAAEQRVFIATAQAFDDEMRDRIARHRADRDNQWRTREASLDLVEAIGDEAGPDKAVLVDCLTLWLSNLLLAGRDPDRETDRLVDVITSATGPLVLVSNEVGHGIVPSTALGRIFRDAQGRLNERVAQVSDAVVLVTAGCPTFLKPAPAFELKLA</sequence>
<evidence type="ECO:0000256" key="11">
    <source>
        <dbReference type="ARBA" id="ARBA00022777"/>
    </source>
</evidence>